<name>A0A9X1SXM3_9ACTN</name>
<reference evidence="3" key="1">
    <citation type="submission" date="2021-11" db="EMBL/GenBank/DDBJ databases">
        <title>Streptomyces corallinus and Kineosporia corallina sp. nov., two new coral-derived marine actinobacteria.</title>
        <authorList>
            <person name="Buangrab K."/>
            <person name="Sutthacheep M."/>
            <person name="Yeemin T."/>
            <person name="Harunari E."/>
            <person name="Igarashi Y."/>
            <person name="Sripreechasak P."/>
            <person name="Kanchanasin P."/>
            <person name="Tanasupawat S."/>
            <person name="Phongsopitanun W."/>
        </authorList>
    </citation>
    <scope>NUCLEOTIDE SEQUENCE</scope>
    <source>
        <strain evidence="3">JCM 31032</strain>
    </source>
</reference>
<feature type="signal peptide" evidence="2">
    <location>
        <begin position="1"/>
        <end position="33"/>
    </location>
</feature>
<evidence type="ECO:0000256" key="1">
    <source>
        <dbReference type="SAM" id="MobiDB-lite"/>
    </source>
</evidence>
<dbReference type="EMBL" id="JAJOMB010000021">
    <property type="protein sequence ID" value="MCD5315340.1"/>
    <property type="molecule type" value="Genomic_DNA"/>
</dbReference>
<accession>A0A9X1SXM3</accession>
<gene>
    <name evidence="3" type="ORF">LR394_31010</name>
</gene>
<evidence type="ECO:0000313" key="4">
    <source>
        <dbReference type="Proteomes" id="UP001138997"/>
    </source>
</evidence>
<organism evidence="3 4">
    <name type="scientific">Kineosporia babensis</name>
    <dbReference type="NCBI Taxonomy" id="499548"/>
    <lineage>
        <taxon>Bacteria</taxon>
        <taxon>Bacillati</taxon>
        <taxon>Actinomycetota</taxon>
        <taxon>Actinomycetes</taxon>
        <taxon>Kineosporiales</taxon>
        <taxon>Kineosporiaceae</taxon>
        <taxon>Kineosporia</taxon>
    </lineage>
</organism>
<keyword evidence="2" id="KW-0732">Signal</keyword>
<dbReference type="PROSITE" id="PS51257">
    <property type="entry name" value="PROKAR_LIPOPROTEIN"/>
    <property type="match status" value="1"/>
</dbReference>
<sequence>MIATRRRVGALVAGTAAVLAVTLSGCGSSQAGAAAVIGDRRISVADVQNGYTDILPLVGQDAGVTQAQILNLLILQPYLADAAAGLNRGVSEQDARLDISSSGSIASEDLSEAGVQVWQANLANSALQTDRAADQIAATYADIEQELKSQGVHINPRYGNGIDYSTFTITQSRPDWLEAAQPAAEDPTTGQPGAGQPGTDQPGAGEPGTEAPVPDASPAP</sequence>
<evidence type="ECO:0000256" key="2">
    <source>
        <dbReference type="SAM" id="SignalP"/>
    </source>
</evidence>
<dbReference type="RefSeq" id="WP_231448144.1">
    <property type="nucleotide sequence ID" value="NZ_JAJOMB010000021.1"/>
</dbReference>
<dbReference type="Proteomes" id="UP001138997">
    <property type="component" value="Unassembled WGS sequence"/>
</dbReference>
<feature type="chain" id="PRO_5040819919" evidence="2">
    <location>
        <begin position="34"/>
        <end position="220"/>
    </location>
</feature>
<comment type="caution">
    <text evidence="3">The sequence shown here is derived from an EMBL/GenBank/DDBJ whole genome shotgun (WGS) entry which is preliminary data.</text>
</comment>
<dbReference type="AlphaFoldDB" id="A0A9X1SXM3"/>
<protein>
    <submittedName>
        <fullName evidence="3">SurA N-terminal domain-containing protein</fullName>
    </submittedName>
</protein>
<evidence type="ECO:0000313" key="3">
    <source>
        <dbReference type="EMBL" id="MCD5315340.1"/>
    </source>
</evidence>
<proteinExistence type="predicted"/>
<feature type="region of interest" description="Disordered" evidence="1">
    <location>
        <begin position="177"/>
        <end position="220"/>
    </location>
</feature>
<keyword evidence="4" id="KW-1185">Reference proteome</keyword>